<gene>
    <name evidence="1" type="ORF">OLEA9_A116466</name>
</gene>
<reference evidence="1 2" key="1">
    <citation type="submission" date="2019-12" db="EMBL/GenBank/DDBJ databases">
        <authorList>
            <person name="Alioto T."/>
            <person name="Alioto T."/>
            <person name="Gomez Garrido J."/>
        </authorList>
    </citation>
    <scope>NUCLEOTIDE SEQUENCE [LARGE SCALE GENOMIC DNA]</scope>
</reference>
<dbReference type="EMBL" id="CACTIH010001812">
    <property type="protein sequence ID" value="CAA2963751.1"/>
    <property type="molecule type" value="Genomic_DNA"/>
</dbReference>
<comment type="caution">
    <text evidence="1">The sequence shown here is derived from an EMBL/GenBank/DDBJ whole genome shotgun (WGS) entry which is preliminary data.</text>
</comment>
<organism evidence="1 2">
    <name type="scientific">Olea europaea subsp. europaea</name>
    <dbReference type="NCBI Taxonomy" id="158383"/>
    <lineage>
        <taxon>Eukaryota</taxon>
        <taxon>Viridiplantae</taxon>
        <taxon>Streptophyta</taxon>
        <taxon>Embryophyta</taxon>
        <taxon>Tracheophyta</taxon>
        <taxon>Spermatophyta</taxon>
        <taxon>Magnoliopsida</taxon>
        <taxon>eudicotyledons</taxon>
        <taxon>Gunneridae</taxon>
        <taxon>Pentapetalae</taxon>
        <taxon>asterids</taxon>
        <taxon>lamiids</taxon>
        <taxon>Lamiales</taxon>
        <taxon>Oleaceae</taxon>
        <taxon>Oleeae</taxon>
        <taxon>Olea</taxon>
    </lineage>
</organism>
<proteinExistence type="predicted"/>
<dbReference type="Proteomes" id="UP000594638">
    <property type="component" value="Unassembled WGS sequence"/>
</dbReference>
<accession>A0A8S0QBN7</accession>
<sequence>MEEKRAVLAHYLQIQQKLVQGRRVKKSVRSELPVAANLDTSEPPIKSDRSWLIIPKIKEKWWGLASIPNRTIRELHRCWPLRTRTPKSSSCEEERIPEFVIVADRRDISSMNVEVRSLPCLQEWIPEVL</sequence>
<name>A0A8S0QBN7_OLEEU</name>
<protein>
    <submittedName>
        <fullName evidence="1">Uncharacterized protein</fullName>
    </submittedName>
</protein>
<keyword evidence="2" id="KW-1185">Reference proteome</keyword>
<dbReference type="AlphaFoldDB" id="A0A8S0QBN7"/>
<evidence type="ECO:0000313" key="1">
    <source>
        <dbReference type="EMBL" id="CAA2963751.1"/>
    </source>
</evidence>
<evidence type="ECO:0000313" key="2">
    <source>
        <dbReference type="Proteomes" id="UP000594638"/>
    </source>
</evidence>
<dbReference type="Gramene" id="OE9A116466T1">
    <property type="protein sequence ID" value="OE9A116466C1"/>
    <property type="gene ID" value="OE9A116466"/>
</dbReference>